<dbReference type="RefSeq" id="WP_013409447.1">
    <property type="nucleotide sequence ID" value="NC_014655.1"/>
</dbReference>
<dbReference type="SUPFAM" id="SSF55874">
    <property type="entry name" value="ATPase domain of HSP90 chaperone/DNA topoisomerase II/histidine kinase"/>
    <property type="match status" value="1"/>
</dbReference>
<dbReference type="InterPro" id="IPR035965">
    <property type="entry name" value="PAS-like_dom_sf"/>
</dbReference>
<dbReference type="AlphaFoldDB" id="E4RQX2"/>
<dbReference type="GO" id="GO:0000155">
    <property type="term" value="F:phosphorelay sensor kinase activity"/>
    <property type="evidence" value="ECO:0007669"/>
    <property type="project" value="InterPro"/>
</dbReference>
<dbReference type="Pfam" id="PF13426">
    <property type="entry name" value="PAS_9"/>
    <property type="match status" value="1"/>
</dbReference>
<accession>E4RQX2</accession>
<dbReference type="SMART" id="SM00091">
    <property type="entry name" value="PAS"/>
    <property type="match status" value="1"/>
</dbReference>
<evidence type="ECO:0000256" key="1">
    <source>
        <dbReference type="ARBA" id="ARBA00000085"/>
    </source>
</evidence>
<evidence type="ECO:0000256" key="3">
    <source>
        <dbReference type="ARBA" id="ARBA00022553"/>
    </source>
</evidence>
<dbReference type="Pfam" id="PF02518">
    <property type="entry name" value="HATPase_c"/>
    <property type="match status" value="1"/>
</dbReference>
<feature type="domain" description="PAC" evidence="10">
    <location>
        <begin position="83"/>
        <end position="133"/>
    </location>
</feature>
<evidence type="ECO:0000256" key="4">
    <source>
        <dbReference type="ARBA" id="ARBA00022679"/>
    </source>
</evidence>
<dbReference type="InterPro" id="IPR005467">
    <property type="entry name" value="His_kinase_dom"/>
</dbReference>
<dbReference type="PROSITE" id="PS50113">
    <property type="entry name" value="PAC"/>
    <property type="match status" value="1"/>
</dbReference>
<dbReference type="EC" id="2.7.13.3" evidence="2"/>
<evidence type="ECO:0000259" key="9">
    <source>
        <dbReference type="PROSITE" id="PS50112"/>
    </source>
</evidence>
<name>E4RQX2_LEAB4</name>
<dbReference type="Pfam" id="PF00512">
    <property type="entry name" value="HisKA"/>
    <property type="match status" value="1"/>
</dbReference>
<dbReference type="InterPro" id="IPR003661">
    <property type="entry name" value="HisK_dim/P_dom"/>
</dbReference>
<keyword evidence="4" id="KW-0808">Transferase</keyword>
<proteinExistence type="predicted"/>
<evidence type="ECO:0000256" key="6">
    <source>
        <dbReference type="ARBA" id="ARBA00023012"/>
    </source>
</evidence>
<evidence type="ECO:0000256" key="7">
    <source>
        <dbReference type="SAM" id="Coils"/>
    </source>
</evidence>
<dbReference type="KEGG" id="lby:Lbys_2753"/>
<dbReference type="InterPro" id="IPR000014">
    <property type="entry name" value="PAS"/>
</dbReference>
<dbReference type="NCBIfam" id="TIGR00229">
    <property type="entry name" value="sensory_box"/>
    <property type="match status" value="1"/>
</dbReference>
<protein>
    <recommendedName>
        <fullName evidence="2">histidine kinase</fullName>
        <ecNumber evidence="2">2.7.13.3</ecNumber>
    </recommendedName>
</protein>
<dbReference type="Gene3D" id="3.30.450.20">
    <property type="entry name" value="PAS domain"/>
    <property type="match status" value="1"/>
</dbReference>
<evidence type="ECO:0000256" key="2">
    <source>
        <dbReference type="ARBA" id="ARBA00012438"/>
    </source>
</evidence>
<dbReference type="InterPro" id="IPR000700">
    <property type="entry name" value="PAS-assoc_C"/>
</dbReference>
<dbReference type="SUPFAM" id="SSF55785">
    <property type="entry name" value="PYP-like sensor domain (PAS domain)"/>
    <property type="match status" value="1"/>
</dbReference>
<reference key="1">
    <citation type="submission" date="2010-11" db="EMBL/GenBank/DDBJ databases">
        <title>The complete genome of Leadbetterella byssophila DSM 17132.</title>
        <authorList>
            <consortium name="US DOE Joint Genome Institute (JGI-PGF)"/>
            <person name="Lucas S."/>
            <person name="Copeland A."/>
            <person name="Lapidus A."/>
            <person name="Glavina del Rio T."/>
            <person name="Dalin E."/>
            <person name="Tice H."/>
            <person name="Bruce D."/>
            <person name="Goodwin L."/>
            <person name="Pitluck S."/>
            <person name="Kyrpides N."/>
            <person name="Mavromatis K."/>
            <person name="Ivanova N."/>
            <person name="Teshima H."/>
            <person name="Brettin T."/>
            <person name="Detter J.C."/>
            <person name="Han C."/>
            <person name="Tapia R."/>
            <person name="Land M."/>
            <person name="Hauser L."/>
            <person name="Markowitz V."/>
            <person name="Cheng J.-F."/>
            <person name="Hugenholtz P."/>
            <person name="Woyke T."/>
            <person name="Wu D."/>
            <person name="Tindall B."/>
            <person name="Pomrenke H.G."/>
            <person name="Brambilla E."/>
            <person name="Klenk H.-P."/>
            <person name="Eisen J.A."/>
        </authorList>
    </citation>
    <scope>NUCLEOTIDE SEQUENCE [LARGE SCALE GENOMIC DNA]</scope>
    <source>
        <strain>DSM 17132</strain>
    </source>
</reference>
<evidence type="ECO:0000259" key="10">
    <source>
        <dbReference type="PROSITE" id="PS50113"/>
    </source>
</evidence>
<dbReference type="CDD" id="cd00130">
    <property type="entry name" value="PAS"/>
    <property type="match status" value="1"/>
</dbReference>
<dbReference type="Gene3D" id="1.10.287.130">
    <property type="match status" value="1"/>
</dbReference>
<dbReference type="SMART" id="SM00388">
    <property type="entry name" value="HisKA"/>
    <property type="match status" value="1"/>
</dbReference>
<keyword evidence="6" id="KW-0902">Two-component regulatory system</keyword>
<dbReference type="SMART" id="SM00387">
    <property type="entry name" value="HATPase_c"/>
    <property type="match status" value="1"/>
</dbReference>
<keyword evidence="3" id="KW-0597">Phosphoprotein</keyword>
<dbReference type="InterPro" id="IPR036097">
    <property type="entry name" value="HisK_dim/P_sf"/>
</dbReference>
<dbReference type="OrthoDB" id="9808408at2"/>
<dbReference type="HOGENOM" id="CLU_000445_89_2_10"/>
<dbReference type="PANTHER" id="PTHR43711:SF26">
    <property type="entry name" value="SENSOR HISTIDINE KINASE RCSC"/>
    <property type="match status" value="1"/>
</dbReference>
<dbReference type="PANTHER" id="PTHR43711">
    <property type="entry name" value="TWO-COMPONENT HISTIDINE KINASE"/>
    <property type="match status" value="1"/>
</dbReference>
<evidence type="ECO:0000259" key="8">
    <source>
        <dbReference type="PROSITE" id="PS50109"/>
    </source>
</evidence>
<dbReference type="Gene3D" id="3.30.565.10">
    <property type="entry name" value="Histidine kinase-like ATPase, C-terminal domain"/>
    <property type="match status" value="1"/>
</dbReference>
<evidence type="ECO:0000313" key="12">
    <source>
        <dbReference type="Proteomes" id="UP000007435"/>
    </source>
</evidence>
<dbReference type="Proteomes" id="UP000007435">
    <property type="component" value="Chromosome"/>
</dbReference>
<keyword evidence="12" id="KW-1185">Reference proteome</keyword>
<dbReference type="EMBL" id="CP002305">
    <property type="protein sequence ID" value="ADQ18415.1"/>
    <property type="molecule type" value="Genomic_DNA"/>
</dbReference>
<dbReference type="PRINTS" id="PR00344">
    <property type="entry name" value="BCTRLSENSOR"/>
</dbReference>
<dbReference type="FunFam" id="3.30.565.10:FF:000006">
    <property type="entry name" value="Sensor histidine kinase WalK"/>
    <property type="match status" value="1"/>
</dbReference>
<dbReference type="PROSITE" id="PS50109">
    <property type="entry name" value="HIS_KIN"/>
    <property type="match status" value="1"/>
</dbReference>
<dbReference type="CDD" id="cd00075">
    <property type="entry name" value="HATPase"/>
    <property type="match status" value="1"/>
</dbReference>
<dbReference type="STRING" id="649349.Lbys_2753"/>
<feature type="coiled-coil region" evidence="7">
    <location>
        <begin position="124"/>
        <end position="173"/>
    </location>
</feature>
<keyword evidence="5 11" id="KW-0418">Kinase</keyword>
<feature type="domain" description="Histidine kinase" evidence="8">
    <location>
        <begin position="183"/>
        <end position="397"/>
    </location>
</feature>
<organism evidence="11 12">
    <name type="scientific">Leadbetterella byssophila (strain DSM 17132 / JCM 16389 / KACC 11308 / NBRC 106382 / 4M15)</name>
    <dbReference type="NCBI Taxonomy" id="649349"/>
    <lineage>
        <taxon>Bacteria</taxon>
        <taxon>Pseudomonadati</taxon>
        <taxon>Bacteroidota</taxon>
        <taxon>Cytophagia</taxon>
        <taxon>Cytophagales</taxon>
        <taxon>Leadbetterellaceae</taxon>
        <taxon>Leadbetterella</taxon>
    </lineage>
</organism>
<dbReference type="eggNOG" id="COG2205">
    <property type="taxonomic scope" value="Bacteria"/>
</dbReference>
<dbReference type="SUPFAM" id="SSF47384">
    <property type="entry name" value="Homodimeric domain of signal transducing histidine kinase"/>
    <property type="match status" value="1"/>
</dbReference>
<reference evidence="11 12" key="2">
    <citation type="journal article" date="2011" name="Stand. Genomic Sci.">
        <title>Complete genome sequence of Leadbetterella byssophila type strain (4M15).</title>
        <authorList>
            <person name="Abt B."/>
            <person name="Teshima H."/>
            <person name="Lucas S."/>
            <person name="Lapidus A."/>
            <person name="Del Rio T.G."/>
            <person name="Nolan M."/>
            <person name="Tice H."/>
            <person name="Cheng J.F."/>
            <person name="Pitluck S."/>
            <person name="Liolios K."/>
            <person name="Pagani I."/>
            <person name="Ivanova N."/>
            <person name="Mavromatis K."/>
            <person name="Pati A."/>
            <person name="Tapia R."/>
            <person name="Han C."/>
            <person name="Goodwin L."/>
            <person name="Chen A."/>
            <person name="Palaniappan K."/>
            <person name="Land M."/>
            <person name="Hauser L."/>
            <person name="Chang Y.J."/>
            <person name="Jeffries C.D."/>
            <person name="Rohde M."/>
            <person name="Goker M."/>
            <person name="Tindall B.J."/>
            <person name="Detter J.C."/>
            <person name="Woyke T."/>
            <person name="Bristow J."/>
            <person name="Eisen J.A."/>
            <person name="Markowitz V."/>
            <person name="Hugenholtz P."/>
            <person name="Klenk H.P."/>
            <person name="Kyrpides N.C."/>
        </authorList>
    </citation>
    <scope>NUCLEOTIDE SEQUENCE [LARGE SCALE GENOMIC DNA]</scope>
    <source>
        <strain evidence="12">DSM 17132 / JCM 16389 / KACC 11308 / NBRC 106382 / 4M15</strain>
    </source>
</reference>
<gene>
    <name evidence="11" type="ordered locus">Lbys_2753</name>
</gene>
<dbReference type="CDD" id="cd00082">
    <property type="entry name" value="HisKA"/>
    <property type="match status" value="1"/>
</dbReference>
<feature type="domain" description="PAS" evidence="9">
    <location>
        <begin position="17"/>
        <end position="57"/>
    </location>
</feature>
<dbReference type="InterPro" id="IPR050736">
    <property type="entry name" value="Sensor_HK_Regulatory"/>
</dbReference>
<evidence type="ECO:0000256" key="5">
    <source>
        <dbReference type="ARBA" id="ARBA00022777"/>
    </source>
</evidence>
<dbReference type="InterPro" id="IPR003594">
    <property type="entry name" value="HATPase_dom"/>
</dbReference>
<sequence>MGERDFSDPSEGIFMYTTEGIFIVDQDGMIIRANPSAEKIFGYPENTLAGRRIEDLIPKRYHKSHPNHRKSFHGESQARSMGLGRDLYGLRLDGSEFPVEISLSPFSNSTGNFVIAFVIDISVRKEAELKLIAYKDELEKKVEERTLDLRSTIESLETIKNDLDDALKREQELGSMKSRFVSIASHEFRTPLATILSSLSLVEKYGNLNEIEKRDRHIQRIKSAVRNLTEILNDFLSLNRLEEGKVVISSETFEVDILMEEVYNQVLPLLKKDQTIVRQHTGSLRFKSDPRLITNILLNLLSNAIKFSANGKTIRLSSHLDDKGLVLKVKDEGIGIPAGERKRVFERFYRMSNAGEIQGTGLGLSIVSHYVTLLNGTISFESTENVGTEFTVVLPES</sequence>
<dbReference type="InterPro" id="IPR004358">
    <property type="entry name" value="Sig_transdc_His_kin-like_C"/>
</dbReference>
<dbReference type="PROSITE" id="PS50112">
    <property type="entry name" value="PAS"/>
    <property type="match status" value="1"/>
</dbReference>
<comment type="catalytic activity">
    <reaction evidence="1">
        <text>ATP + protein L-histidine = ADP + protein N-phospho-L-histidine.</text>
        <dbReference type="EC" id="2.7.13.3"/>
    </reaction>
</comment>
<evidence type="ECO:0000313" key="11">
    <source>
        <dbReference type="EMBL" id="ADQ18415.1"/>
    </source>
</evidence>
<keyword evidence="7" id="KW-0175">Coiled coil</keyword>
<dbReference type="InterPro" id="IPR036890">
    <property type="entry name" value="HATPase_C_sf"/>
</dbReference>